<dbReference type="PANTHER" id="PTHR31469:SF8">
    <property type="entry name" value="OS07G0641000 PROTEIN"/>
    <property type="match status" value="1"/>
</dbReference>
<proteinExistence type="predicted"/>
<keyword evidence="5" id="KW-0472">Membrane</keyword>
<keyword evidence="2" id="KW-0294">Fucose metabolism</keyword>
<evidence type="ECO:0000256" key="5">
    <source>
        <dbReference type="SAM" id="Phobius"/>
    </source>
</evidence>
<feature type="compositionally biased region" description="Basic and acidic residues" evidence="4">
    <location>
        <begin position="87"/>
        <end position="115"/>
    </location>
</feature>
<dbReference type="Pfam" id="PF10250">
    <property type="entry name" value="O-FucT"/>
    <property type="match status" value="1"/>
</dbReference>
<evidence type="ECO:0000256" key="3">
    <source>
        <dbReference type="ARBA" id="ARBA00023277"/>
    </source>
</evidence>
<evidence type="ECO:0000256" key="2">
    <source>
        <dbReference type="ARBA" id="ARBA00023253"/>
    </source>
</evidence>
<keyword evidence="5" id="KW-0812">Transmembrane</keyword>
<keyword evidence="1" id="KW-0808">Transferase</keyword>
<protein>
    <recommendedName>
        <fullName evidence="7">O-fucosyltransferase family protein</fullName>
    </recommendedName>
</protein>
<gene>
    <name evidence="6" type="ORF">OAUR00152_LOCUS27970</name>
</gene>
<dbReference type="CDD" id="cd11296">
    <property type="entry name" value="O-FucT_like"/>
    <property type="match status" value="2"/>
</dbReference>
<feature type="compositionally biased region" description="Low complexity" evidence="4">
    <location>
        <begin position="116"/>
        <end position="149"/>
    </location>
</feature>
<evidence type="ECO:0000256" key="4">
    <source>
        <dbReference type="SAM" id="MobiDB-lite"/>
    </source>
</evidence>
<dbReference type="GO" id="GO:0016740">
    <property type="term" value="F:transferase activity"/>
    <property type="evidence" value="ECO:0007669"/>
    <property type="project" value="UniProtKB-KW"/>
</dbReference>
<dbReference type="InterPro" id="IPR019378">
    <property type="entry name" value="GDP-Fuc_O-FucTrfase"/>
</dbReference>
<feature type="region of interest" description="Disordered" evidence="4">
    <location>
        <begin position="87"/>
        <end position="174"/>
    </location>
</feature>
<keyword evidence="3" id="KW-0119">Carbohydrate metabolism</keyword>
<dbReference type="PANTHER" id="PTHR31469">
    <property type="entry name" value="OS07G0633600 PROTEIN"/>
    <property type="match status" value="1"/>
</dbReference>
<dbReference type="Gene3D" id="3.40.50.11350">
    <property type="match status" value="1"/>
</dbReference>
<reference evidence="6" key="1">
    <citation type="submission" date="2021-01" db="EMBL/GenBank/DDBJ databases">
        <authorList>
            <person name="Corre E."/>
            <person name="Pelletier E."/>
            <person name="Niang G."/>
            <person name="Scheremetjew M."/>
            <person name="Finn R."/>
            <person name="Kale V."/>
            <person name="Holt S."/>
            <person name="Cochrane G."/>
            <person name="Meng A."/>
            <person name="Brown T."/>
            <person name="Cohen L."/>
        </authorList>
    </citation>
    <scope>NUCLEOTIDE SEQUENCE</scope>
    <source>
        <strain evidence="6">Isolate 1302-5</strain>
    </source>
</reference>
<sequence>MAGPPSRSNSSSSSSAVAGRGRTARPSDPPKEAQRKSGGGGSKVFVLFASITLVFGAGNIAYHHLAHDEADIARVAEDLFRSTHFRTVKDPAAKSGPADHDGRPVDPKPSNERRAAAPSSSSNAGGVADAARPPPVGAVAAAAVSSPGAHDGHDIAGLSCSRHGGPPEGDPSAAEMVYWSDIPSDAEYRSPFRPPEDEPERYVTFEPDHGGWNNIRMAMETVLVLAHAMGRTLVLPPEQGMYLLRKGGEGQKNTFSFSDFFHLDSIAQEHAGFKVITTEEFLRREAMEGKLKGGEKPPGNRVDWSGGGKPMELWTYLREVGEGPIWDPHECVAAIPASSDPKDADDLQRTLDDIVKEKRRPKPTVEDYVNKPTPVDGPVEDRLAEILGERKKICLYTTELQQAHHVHFMVKKGTRLLTHSYSFVFFQNWKADLWAKRFVRDHVRYIDEIFCAAARIVGAVRERARKKRGGDNPGGLYDSFHVRRGDFQYKKVKVEAPVLYKQSQKELTEGGTLYIATDERDKSFFKPLAEHYDVTYLDDYVHLIKGINTNYYGMLDQLVATRGRVFFGTWFSTLTGYVNRMRGYDSVKNRLLGYENGTIASYYFVPEDRKYHMTEYRSIKLPLYMREFPASWRDIDRGIGKMEQTSKIAR</sequence>
<dbReference type="EMBL" id="HBKQ01040599">
    <property type="protein sequence ID" value="CAE2263686.1"/>
    <property type="molecule type" value="Transcribed_RNA"/>
</dbReference>
<dbReference type="AlphaFoldDB" id="A0A7S4N415"/>
<dbReference type="FunFam" id="3.40.50.11350:FF:000014">
    <property type="entry name" value="Uncharacterized protein"/>
    <property type="match status" value="1"/>
</dbReference>
<feature type="transmembrane region" description="Helical" evidence="5">
    <location>
        <begin position="44"/>
        <end position="62"/>
    </location>
</feature>
<dbReference type="Gene3D" id="3.40.50.11340">
    <property type="match status" value="1"/>
</dbReference>
<feature type="region of interest" description="Disordered" evidence="4">
    <location>
        <begin position="1"/>
        <end position="40"/>
    </location>
</feature>
<name>A0A7S4N415_9STRA</name>
<evidence type="ECO:0008006" key="7">
    <source>
        <dbReference type="Google" id="ProtNLM"/>
    </source>
</evidence>
<evidence type="ECO:0000313" key="6">
    <source>
        <dbReference type="EMBL" id="CAE2263686.1"/>
    </source>
</evidence>
<feature type="compositionally biased region" description="Low complexity" evidence="4">
    <location>
        <begin position="1"/>
        <end position="15"/>
    </location>
</feature>
<accession>A0A7S4N415</accession>
<evidence type="ECO:0000256" key="1">
    <source>
        <dbReference type="ARBA" id="ARBA00022679"/>
    </source>
</evidence>
<organism evidence="6">
    <name type="scientific">Odontella aurita</name>
    <dbReference type="NCBI Taxonomy" id="265563"/>
    <lineage>
        <taxon>Eukaryota</taxon>
        <taxon>Sar</taxon>
        <taxon>Stramenopiles</taxon>
        <taxon>Ochrophyta</taxon>
        <taxon>Bacillariophyta</taxon>
        <taxon>Mediophyceae</taxon>
        <taxon>Biddulphiophycidae</taxon>
        <taxon>Eupodiscales</taxon>
        <taxon>Odontellaceae</taxon>
        <taxon>Odontella</taxon>
    </lineage>
</organism>
<dbReference type="GO" id="GO:0006004">
    <property type="term" value="P:fucose metabolic process"/>
    <property type="evidence" value="ECO:0007669"/>
    <property type="project" value="UniProtKB-KW"/>
</dbReference>
<keyword evidence="5" id="KW-1133">Transmembrane helix</keyword>